<dbReference type="PRINTS" id="PR00112">
    <property type="entry name" value="ACYLPHPHTASE"/>
</dbReference>
<evidence type="ECO:0000256" key="5">
    <source>
        <dbReference type="PROSITE-ProRule" id="PRU00520"/>
    </source>
</evidence>
<dbReference type="PROSITE" id="PS00151">
    <property type="entry name" value="ACYLPHOSPHATASE_2"/>
    <property type="match status" value="1"/>
</dbReference>
<comment type="similarity">
    <text evidence="1 7">Belongs to the acylphosphatase family.</text>
</comment>
<dbReference type="PANTHER" id="PTHR10029">
    <property type="entry name" value="ACYLPHOSPHATASE"/>
    <property type="match status" value="1"/>
</dbReference>
<dbReference type="OrthoDB" id="7961613at2759"/>
<evidence type="ECO:0000256" key="7">
    <source>
        <dbReference type="RuleBase" id="RU004168"/>
    </source>
</evidence>
<dbReference type="Pfam" id="PF00708">
    <property type="entry name" value="Acylphosphatase"/>
    <property type="match status" value="1"/>
</dbReference>
<dbReference type="Gene3D" id="3.30.70.100">
    <property type="match status" value="1"/>
</dbReference>
<dbReference type="InterPro" id="IPR036046">
    <property type="entry name" value="Acylphosphatase-like_dom_sf"/>
</dbReference>
<organism evidence="9 10">
    <name type="scientific">Angomonas deanei</name>
    <dbReference type="NCBI Taxonomy" id="59799"/>
    <lineage>
        <taxon>Eukaryota</taxon>
        <taxon>Discoba</taxon>
        <taxon>Euglenozoa</taxon>
        <taxon>Kinetoplastea</taxon>
        <taxon>Metakinetoplastina</taxon>
        <taxon>Trypanosomatida</taxon>
        <taxon>Trypanosomatidae</taxon>
        <taxon>Strigomonadinae</taxon>
        <taxon>Angomonas</taxon>
    </lineage>
</organism>
<dbReference type="InterPro" id="IPR017968">
    <property type="entry name" value="Acylphosphatase_CS"/>
</dbReference>
<dbReference type="AlphaFoldDB" id="A0A7G2CD90"/>
<dbReference type="PROSITE" id="PS51160">
    <property type="entry name" value="ACYLPHOSPHATASE_3"/>
    <property type="match status" value="1"/>
</dbReference>
<evidence type="ECO:0000313" key="10">
    <source>
        <dbReference type="Proteomes" id="UP000515908"/>
    </source>
</evidence>
<feature type="active site" evidence="5">
    <location>
        <position position="46"/>
    </location>
</feature>
<feature type="domain" description="Acylphosphatase-like" evidence="8">
    <location>
        <begin position="13"/>
        <end position="105"/>
    </location>
</feature>
<keyword evidence="10" id="KW-1185">Reference proteome</keyword>
<proteinExistence type="inferred from homology"/>
<dbReference type="SUPFAM" id="SSF54975">
    <property type="entry name" value="Acylphosphatase/BLUF domain-like"/>
    <property type="match status" value="1"/>
</dbReference>
<dbReference type="InterPro" id="IPR001792">
    <property type="entry name" value="Acylphosphatase-like_dom"/>
</dbReference>
<evidence type="ECO:0000256" key="3">
    <source>
        <dbReference type="ARBA" id="ARBA00022801"/>
    </source>
</evidence>
<dbReference type="EC" id="3.6.1.7" evidence="2 5"/>
<evidence type="ECO:0000256" key="6">
    <source>
        <dbReference type="RuleBase" id="RU000553"/>
    </source>
</evidence>
<sequence length="105" mass="11948">MSVVSPENTTLKLRHIFVTGKVQGVFFRKYTQKTAREYGVTGWVRNTTDGRVEMVAEGTIEQIGFLERWCHSGSPRSSVTAVVADDIPQEEDRHVRRFTSFEIVS</sequence>
<evidence type="ECO:0000313" key="9">
    <source>
        <dbReference type="EMBL" id="CAD2217395.1"/>
    </source>
</evidence>
<dbReference type="PANTHER" id="PTHR10029:SF3">
    <property type="entry name" value="ACYLPHOSPHATASE-RELATED"/>
    <property type="match status" value="1"/>
</dbReference>
<dbReference type="Proteomes" id="UP000515908">
    <property type="component" value="Chromosome 08"/>
</dbReference>
<evidence type="ECO:0000256" key="2">
    <source>
        <dbReference type="ARBA" id="ARBA00012150"/>
    </source>
</evidence>
<dbReference type="PROSITE" id="PS00150">
    <property type="entry name" value="ACYLPHOSPHATASE_1"/>
    <property type="match status" value="1"/>
</dbReference>
<keyword evidence="3 5" id="KW-0378">Hydrolase</keyword>
<gene>
    <name evidence="9" type="ORF">ADEAN_000487300</name>
</gene>
<name>A0A7G2CD90_9TRYP</name>
<protein>
    <recommendedName>
        <fullName evidence="2 5">Acylphosphatase</fullName>
        <ecNumber evidence="2 5">3.6.1.7</ecNumber>
    </recommendedName>
</protein>
<feature type="active site" evidence="5">
    <location>
        <position position="28"/>
    </location>
</feature>
<accession>A0A7G2CD90</accession>
<dbReference type="EMBL" id="LR877152">
    <property type="protein sequence ID" value="CAD2217395.1"/>
    <property type="molecule type" value="Genomic_DNA"/>
</dbReference>
<evidence type="ECO:0000259" key="8">
    <source>
        <dbReference type="PROSITE" id="PS51160"/>
    </source>
</evidence>
<evidence type="ECO:0000256" key="4">
    <source>
        <dbReference type="ARBA" id="ARBA00047645"/>
    </source>
</evidence>
<reference evidence="9 10" key="1">
    <citation type="submission" date="2020-08" db="EMBL/GenBank/DDBJ databases">
        <authorList>
            <person name="Newling K."/>
            <person name="Davey J."/>
            <person name="Forrester S."/>
        </authorList>
    </citation>
    <scope>NUCLEOTIDE SEQUENCE [LARGE SCALE GENOMIC DNA]</scope>
    <source>
        <strain evidence="10">Crithidia deanei Carvalho (ATCC PRA-265)</strain>
    </source>
</reference>
<evidence type="ECO:0000256" key="1">
    <source>
        <dbReference type="ARBA" id="ARBA00005614"/>
    </source>
</evidence>
<comment type="catalytic activity">
    <reaction evidence="4 5 6">
        <text>an acyl phosphate + H2O = a carboxylate + phosphate + H(+)</text>
        <dbReference type="Rhea" id="RHEA:14965"/>
        <dbReference type="ChEBI" id="CHEBI:15377"/>
        <dbReference type="ChEBI" id="CHEBI:15378"/>
        <dbReference type="ChEBI" id="CHEBI:29067"/>
        <dbReference type="ChEBI" id="CHEBI:43474"/>
        <dbReference type="ChEBI" id="CHEBI:59918"/>
        <dbReference type="EC" id="3.6.1.7"/>
    </reaction>
</comment>
<dbReference type="InterPro" id="IPR020456">
    <property type="entry name" value="Acylphosphatase"/>
</dbReference>
<dbReference type="GO" id="GO:0003998">
    <property type="term" value="F:acylphosphatase activity"/>
    <property type="evidence" value="ECO:0007669"/>
    <property type="project" value="UniProtKB-EC"/>
</dbReference>
<dbReference type="VEuPathDB" id="TriTrypDB:ADEAN_000487300"/>